<feature type="signal peptide" evidence="2">
    <location>
        <begin position="1"/>
        <end position="31"/>
    </location>
</feature>
<comment type="caution">
    <text evidence="3">The sequence shown here is derived from an EMBL/GenBank/DDBJ whole genome shotgun (WGS) entry which is preliminary data.</text>
</comment>
<gene>
    <name evidence="3" type="ORF">WI372_11420</name>
</gene>
<dbReference type="Gene3D" id="2.60.40.1120">
    <property type="entry name" value="Carboxypeptidase-like, regulatory domain"/>
    <property type="match status" value="1"/>
</dbReference>
<dbReference type="SUPFAM" id="SSF49464">
    <property type="entry name" value="Carboxypeptidase regulatory domain-like"/>
    <property type="match status" value="1"/>
</dbReference>
<dbReference type="SUPFAM" id="SSF56935">
    <property type="entry name" value="Porins"/>
    <property type="match status" value="1"/>
</dbReference>
<organism evidence="3 4">
    <name type="scientific">Gaopeijia maritima</name>
    <dbReference type="NCBI Taxonomy" id="3119007"/>
    <lineage>
        <taxon>Bacteria</taxon>
        <taxon>Pseudomonadati</taxon>
        <taxon>Gemmatimonadota</taxon>
        <taxon>Longimicrobiia</taxon>
        <taxon>Gaopeijiales</taxon>
        <taxon>Gaopeijiaceae</taxon>
        <taxon>Gaopeijia</taxon>
    </lineage>
</organism>
<feature type="chain" id="PRO_5046284288" evidence="2">
    <location>
        <begin position="32"/>
        <end position="765"/>
    </location>
</feature>
<evidence type="ECO:0000313" key="4">
    <source>
        <dbReference type="Proteomes" id="UP001484239"/>
    </source>
</evidence>
<sequence>MTSRRAVRRTLPSRAALVAACLAGASTGPLAGQRADAVPPSPGAVTGQVLRSDGAPLSQAWIRYRSTSGPEGHAQAGDDGRYRIPAEPGPLTLHIDYIGHRPTSVEVIVPTGTTVRLDIRLEARPLPLEGIVVRADPFRVPAPPPHELRDAVTRTDPEIELAALTLDGGLAEVASAVASARDPSGEPPGDGAQVLLMRGSTADLKLLLLDGAPVYTPFHLAGLLDSFDAEVLGGANHYVGAAPSRYDGGIDYILDLGTRDPRDDERLHLRGHLDLLSAGGAAEWGTEAGGLLVSGRSLHGGGPRILEGIDAPYGYADGLARGALRLGGLRLAVTGFANAESVALGGADNPALPEQAMWSNRVVSLRANHASAGVEWAWGLAASRYDAELPLRGDSTEAASTNPVLAEGTTGRVRATLDGVTTVGEGSVRFGLSADRTRAAYGSSLRSSDGYTRTDARSSGHSLGAHGEWSTPLSTSVRSRVGLRVDRFSPGGLRGALRGSLAWAVTPNAVLTLAGGRYHQFTRASDAVVEGNLTSLDADDPLDPDLTALQVARGDHVLMGLDQQLTPLVGLGLQGWVKHFANLEASSESRRSSGVDLRLRAGDDRRTGWVGYSLSWTWAEGGSGVAGSTDRFLGRHLLTAGYRGALAGAWGVDARVSFSDGLPLTEVPLEFDSPAGPRDDVLGSEGVRDPSLPTDADGFLRLDLEVFGEWDAPVGEGRVRPYLKVMNALDRRDALFYYFEPWRGTDVTPLARRSILPVVGVAWRF</sequence>
<evidence type="ECO:0000313" key="3">
    <source>
        <dbReference type="EMBL" id="MEK9501590.1"/>
    </source>
</evidence>
<dbReference type="Pfam" id="PF13620">
    <property type="entry name" value="CarboxypepD_reg"/>
    <property type="match status" value="1"/>
</dbReference>
<keyword evidence="4" id="KW-1185">Reference proteome</keyword>
<evidence type="ECO:0000256" key="1">
    <source>
        <dbReference type="SAM" id="MobiDB-lite"/>
    </source>
</evidence>
<dbReference type="EMBL" id="JBBHLI010000006">
    <property type="protein sequence ID" value="MEK9501590.1"/>
    <property type="molecule type" value="Genomic_DNA"/>
</dbReference>
<proteinExistence type="predicted"/>
<keyword evidence="2" id="KW-0732">Signal</keyword>
<dbReference type="Proteomes" id="UP001484239">
    <property type="component" value="Unassembled WGS sequence"/>
</dbReference>
<feature type="region of interest" description="Disordered" evidence="1">
    <location>
        <begin position="446"/>
        <end position="471"/>
    </location>
</feature>
<dbReference type="InterPro" id="IPR008969">
    <property type="entry name" value="CarboxyPept-like_regulatory"/>
</dbReference>
<reference evidence="3 4" key="1">
    <citation type="submission" date="2024-02" db="EMBL/GenBank/DDBJ databases">
        <title>A novel Gemmatimonadota bacterium.</title>
        <authorList>
            <person name="Du Z.-J."/>
            <person name="Ye Y.-Q."/>
        </authorList>
    </citation>
    <scope>NUCLEOTIDE SEQUENCE [LARGE SCALE GENOMIC DNA]</scope>
    <source>
        <strain evidence="3 4">DH-20</strain>
    </source>
</reference>
<name>A0ABU9EDL1_9BACT</name>
<protein>
    <submittedName>
        <fullName evidence="3">Carboxypeptidase-like regulatory domain-containing protein</fullName>
    </submittedName>
</protein>
<dbReference type="RefSeq" id="WP_405286999.1">
    <property type="nucleotide sequence ID" value="NZ_JBBHLI010000006.1"/>
</dbReference>
<accession>A0ABU9EDL1</accession>
<evidence type="ECO:0000256" key="2">
    <source>
        <dbReference type="SAM" id="SignalP"/>
    </source>
</evidence>